<dbReference type="PANTHER" id="PTHR30181">
    <property type="entry name" value="MANNITOL PERMEASE IIC COMPONENT"/>
    <property type="match status" value="1"/>
</dbReference>
<dbReference type="InterPro" id="IPR036095">
    <property type="entry name" value="PTS_EIIB-like_sf"/>
</dbReference>
<dbReference type="RefSeq" id="WP_106461763.1">
    <property type="nucleotide sequence ID" value="NZ_JBGMEF010000031.1"/>
</dbReference>
<dbReference type="CDD" id="cd05567">
    <property type="entry name" value="PTS_IIB_mannitol"/>
    <property type="match status" value="1"/>
</dbReference>
<feature type="transmembrane region" description="Helical" evidence="16">
    <location>
        <begin position="21"/>
        <end position="44"/>
    </location>
</feature>
<keyword evidence="12 16" id="KW-0812">Transmembrane</keyword>
<dbReference type="InterPro" id="IPR029503">
    <property type="entry name" value="PTS_EIIB_mannitol"/>
</dbReference>
<dbReference type="PANTHER" id="PTHR30181:SF2">
    <property type="entry name" value="PTS SYSTEM MANNITOL-SPECIFIC EIICBA COMPONENT"/>
    <property type="match status" value="1"/>
</dbReference>
<evidence type="ECO:0000313" key="20">
    <source>
        <dbReference type="Proteomes" id="UP001637994"/>
    </source>
</evidence>
<dbReference type="InterPro" id="IPR050893">
    <property type="entry name" value="Sugar_PTS"/>
</dbReference>
<keyword evidence="20" id="KW-1185">Reference proteome</keyword>
<feature type="transmembrane region" description="Helical" evidence="16">
    <location>
        <begin position="270"/>
        <end position="289"/>
    </location>
</feature>
<dbReference type="Gene3D" id="3.40.50.2300">
    <property type="match status" value="1"/>
</dbReference>
<evidence type="ECO:0000256" key="13">
    <source>
        <dbReference type="ARBA" id="ARBA00022989"/>
    </source>
</evidence>
<evidence type="ECO:0000256" key="15">
    <source>
        <dbReference type="ARBA" id="ARBA00033349"/>
    </source>
</evidence>
<evidence type="ECO:0000256" key="6">
    <source>
        <dbReference type="ARBA" id="ARBA00022448"/>
    </source>
</evidence>
<feature type="domain" description="PTS EIIB type-2" evidence="17">
    <location>
        <begin position="383"/>
        <end position="470"/>
    </location>
</feature>
<dbReference type="PROSITE" id="PS51104">
    <property type="entry name" value="PTS_EIIC_TYPE_2"/>
    <property type="match status" value="1"/>
</dbReference>
<evidence type="ECO:0000256" key="3">
    <source>
        <dbReference type="ARBA" id="ARBA00004651"/>
    </source>
</evidence>
<keyword evidence="14 16" id="KW-0472">Membrane</keyword>
<dbReference type="Pfam" id="PF02302">
    <property type="entry name" value="PTS_IIB"/>
    <property type="match status" value="1"/>
</dbReference>
<evidence type="ECO:0000256" key="10">
    <source>
        <dbReference type="ARBA" id="ARBA00022679"/>
    </source>
</evidence>
<protein>
    <recommendedName>
        <fullName evidence="5">PTS system mannitol-specific EIICB component</fullName>
        <ecNumber evidence="4">2.7.1.197</ecNumber>
    </recommendedName>
    <alternativeName>
        <fullName evidence="15">EIICB-Mtl</fullName>
    </alternativeName>
</protein>
<dbReference type="InterPro" id="IPR003501">
    <property type="entry name" value="PTS_EIIB_2/3"/>
</dbReference>
<evidence type="ECO:0000259" key="17">
    <source>
        <dbReference type="PROSITE" id="PS51099"/>
    </source>
</evidence>
<feature type="transmembrane region" description="Helical" evidence="16">
    <location>
        <begin position="175"/>
        <end position="195"/>
    </location>
</feature>
<proteinExistence type="predicted"/>
<dbReference type="InterPro" id="IPR004718">
    <property type="entry name" value="PTS_IIC_mtl"/>
</dbReference>
<evidence type="ECO:0000256" key="8">
    <source>
        <dbReference type="ARBA" id="ARBA00022553"/>
    </source>
</evidence>
<comment type="function">
    <text evidence="2">The phosphoenolpyruvate-dependent sugar phosphotransferase system (sugar PTS), a major carbohydrate active transport system, catalyzes the phosphorylation of incoming sugar substrates concomitantly with their translocation across the cell membrane. The enzyme II CmtAB PTS system is involved in D-mannitol transport.</text>
</comment>
<evidence type="ECO:0000256" key="5">
    <source>
        <dbReference type="ARBA" id="ARBA00021825"/>
    </source>
</evidence>
<dbReference type="NCBIfam" id="TIGR00851">
    <property type="entry name" value="mtlA"/>
    <property type="match status" value="1"/>
</dbReference>
<dbReference type="NCBIfam" id="NF011663">
    <property type="entry name" value="PRK15083.1"/>
    <property type="match status" value="1"/>
</dbReference>
<accession>A0ABW9MEE7</accession>
<evidence type="ECO:0000256" key="7">
    <source>
        <dbReference type="ARBA" id="ARBA00022475"/>
    </source>
</evidence>
<evidence type="ECO:0000256" key="14">
    <source>
        <dbReference type="ARBA" id="ARBA00023136"/>
    </source>
</evidence>
<dbReference type="SUPFAM" id="SSF52794">
    <property type="entry name" value="PTS system IIB component-like"/>
    <property type="match status" value="1"/>
</dbReference>
<feature type="transmembrane region" description="Helical" evidence="16">
    <location>
        <begin position="248"/>
        <end position="264"/>
    </location>
</feature>
<keyword evidence="13 16" id="KW-1133">Transmembrane helix</keyword>
<keyword evidence="9" id="KW-0762">Sugar transport</keyword>
<keyword evidence="7" id="KW-1003">Cell membrane</keyword>
<evidence type="ECO:0000259" key="18">
    <source>
        <dbReference type="PROSITE" id="PS51104"/>
    </source>
</evidence>
<comment type="subcellular location">
    <subcellularLocation>
        <location evidence="3">Cell membrane</location>
        <topology evidence="3">Multi-pass membrane protein</topology>
    </subcellularLocation>
</comment>
<organism evidence="19 20">
    <name type="scientific">Anaerococcus kampingae</name>
    <dbReference type="NCBI Taxonomy" id="3115614"/>
    <lineage>
        <taxon>Bacteria</taxon>
        <taxon>Bacillati</taxon>
        <taxon>Bacillota</taxon>
        <taxon>Tissierellia</taxon>
        <taxon>Tissierellales</taxon>
        <taxon>Peptoniphilaceae</taxon>
        <taxon>Anaerococcus</taxon>
    </lineage>
</organism>
<keyword evidence="6" id="KW-0813">Transport</keyword>
<dbReference type="InterPro" id="IPR013011">
    <property type="entry name" value="PTS_EIIB_2"/>
</dbReference>
<feature type="transmembrane region" description="Helical" evidence="16">
    <location>
        <begin position="135"/>
        <end position="163"/>
    </location>
</feature>
<feature type="transmembrane region" description="Helical" evidence="16">
    <location>
        <begin position="80"/>
        <end position="113"/>
    </location>
</feature>
<feature type="transmembrane region" description="Helical" evidence="16">
    <location>
        <begin position="50"/>
        <end position="68"/>
    </location>
</feature>
<name>A0ABW9MEE7_9FIRM</name>
<dbReference type="EMBL" id="JBGMEF010000031">
    <property type="protein sequence ID" value="MFO3667702.1"/>
    <property type="molecule type" value="Genomic_DNA"/>
</dbReference>
<dbReference type="InterPro" id="IPR013014">
    <property type="entry name" value="PTS_EIIC_2"/>
</dbReference>
<dbReference type="Proteomes" id="UP001637994">
    <property type="component" value="Unassembled WGS sequence"/>
</dbReference>
<evidence type="ECO:0000256" key="16">
    <source>
        <dbReference type="SAM" id="Phobius"/>
    </source>
</evidence>
<gene>
    <name evidence="19" type="ORF">ACCQ42_07960</name>
</gene>
<feature type="transmembrane region" description="Helical" evidence="16">
    <location>
        <begin position="215"/>
        <end position="236"/>
    </location>
</feature>
<dbReference type="PROSITE" id="PS51099">
    <property type="entry name" value="PTS_EIIB_TYPE_2"/>
    <property type="match status" value="1"/>
</dbReference>
<evidence type="ECO:0000256" key="11">
    <source>
        <dbReference type="ARBA" id="ARBA00022683"/>
    </source>
</evidence>
<feature type="domain" description="PTS EIIC type-2" evidence="18">
    <location>
        <begin position="14"/>
        <end position="343"/>
    </location>
</feature>
<dbReference type="EC" id="2.7.1.197" evidence="4"/>
<sequence length="470" mass="49858">MDRNTNIKNSVQRFGRFLSAMVMPNIGMFIAWGFITALFIPKGYLPNEKLAAMVDVLLKYLLPTLIAYSGGKLVGGERGAVIGAIATAGVIAGAEIPMLMGAMVMGPFAGWVIKKFDKGVEGKIPAGFEMLVNNFSIGIIGMLLAILGYYGIGPLLAGLTAVLEGGVDFLISKKLLPLVSIFVEPAKILFLNNAINHGIFTPIGANQVSEMGKSIMYLIEANPGPGLGILLAYFFFGKGDSKNSSASAMIIHFLGGIHEIYFPYVLMNPYLLLAVIAGGFSGVLTNLLLNTGLRSAASPGSIIAIMSLAAPGDHIKIMISVIIAAVVSFLIASIFVKRAFAKGGTVDFEKAKSDLASSKAESKGEVKKEASTTNTVKAAKDVHKVVFACDAGMGSSAMGASRFRNAIKDSPYDVEVTHAPVSEIPEGADIIVTNENLVERVDKTKGYEIIPIKNFLADPGINQLIERFTK</sequence>
<keyword evidence="11" id="KW-0598">Phosphotransferase system</keyword>
<evidence type="ECO:0000256" key="4">
    <source>
        <dbReference type="ARBA" id="ARBA00011909"/>
    </source>
</evidence>
<evidence type="ECO:0000256" key="9">
    <source>
        <dbReference type="ARBA" id="ARBA00022597"/>
    </source>
</evidence>
<comment type="catalytic activity">
    <reaction evidence="1">
        <text>D-mannitol(out) + N(pros)-phospho-L-histidyl-[protein] = D-mannitol 1-phosphate(in) + L-histidyl-[protein]</text>
        <dbReference type="Rhea" id="RHEA:33363"/>
        <dbReference type="Rhea" id="RHEA-COMP:9745"/>
        <dbReference type="Rhea" id="RHEA-COMP:9746"/>
        <dbReference type="ChEBI" id="CHEBI:16899"/>
        <dbReference type="ChEBI" id="CHEBI:29979"/>
        <dbReference type="ChEBI" id="CHEBI:61381"/>
        <dbReference type="ChEBI" id="CHEBI:64837"/>
        <dbReference type="EC" id="2.7.1.197"/>
    </reaction>
</comment>
<comment type="caution">
    <text evidence="19">The sequence shown here is derived from an EMBL/GenBank/DDBJ whole genome shotgun (WGS) entry which is preliminary data.</text>
</comment>
<keyword evidence="10" id="KW-0808">Transferase</keyword>
<dbReference type="Pfam" id="PF02378">
    <property type="entry name" value="PTS_EIIC"/>
    <property type="match status" value="1"/>
</dbReference>
<evidence type="ECO:0000256" key="1">
    <source>
        <dbReference type="ARBA" id="ARBA00001655"/>
    </source>
</evidence>
<evidence type="ECO:0000256" key="12">
    <source>
        <dbReference type="ARBA" id="ARBA00022692"/>
    </source>
</evidence>
<feature type="transmembrane region" description="Helical" evidence="16">
    <location>
        <begin position="317"/>
        <end position="336"/>
    </location>
</feature>
<dbReference type="InterPro" id="IPR003352">
    <property type="entry name" value="PTS_EIIC"/>
</dbReference>
<evidence type="ECO:0000256" key="2">
    <source>
        <dbReference type="ARBA" id="ARBA00002434"/>
    </source>
</evidence>
<keyword evidence="8" id="KW-0597">Phosphoprotein</keyword>
<evidence type="ECO:0000313" key="19">
    <source>
        <dbReference type="EMBL" id="MFO3667702.1"/>
    </source>
</evidence>
<reference evidence="19 20" key="1">
    <citation type="journal article" date="2025" name="Anaerobe">
        <title>Description of Anaerococcus kampingiae sp. nov., Anaerococcus groningensis sp. nov., Anaerococcus martiniensis sp. nov., and Anaerococcus cruorum sp. nov., isolated from human clinical specimens.</title>
        <authorList>
            <person name="Boiten K.E."/>
            <person name="Meijer J."/>
            <person name="van Wezel E.M."/>
            <person name="Veloo A.C.M."/>
        </authorList>
    </citation>
    <scope>NUCLEOTIDE SEQUENCE [LARGE SCALE GENOMIC DNA]</scope>
    <source>
        <strain evidence="19 20">ENR0874</strain>
    </source>
</reference>